<evidence type="ECO:0000256" key="3">
    <source>
        <dbReference type="SAM" id="MobiDB-lite"/>
    </source>
</evidence>
<dbReference type="SUPFAM" id="SSF51556">
    <property type="entry name" value="Metallo-dependent hydrolases"/>
    <property type="match status" value="1"/>
</dbReference>
<dbReference type="InterPro" id="IPR050378">
    <property type="entry name" value="Metallo-dep_Hydrolases_sf"/>
</dbReference>
<comment type="PTM">
    <text evidence="2">Carbamylation allows a single lysine to coordinate two divalent metal cations.</text>
</comment>
<dbReference type="InterPro" id="IPR011778">
    <property type="entry name" value="Hydantoinase/dihydroPyrase"/>
</dbReference>
<sequence>MDNVGKENGKAASAGRSAGDAFFLHISPHREAVARRFGHLNANGIPTEHPVQKPVKSSSSACFSRLDGTWTYNGDQRSTSGSTPSLASSKPLFNVVDHSVQTKADQLSRSWQAKFTEPLFYNIANAKATADSGARLVKASKTRNLPNDGFMQKPQSRTQVSSPKESRRVTTMQPLESKQRFRKSADVDAPLATLSAGNQTSQETAPILLKGGHVINDDSILVADILIRGGKIAQIAKGIQCQDARVIDIEGKCVMPGGIDSHTHFECQSMGIRSVDDFATGTKAALAGGTTMIINCVDSATSESLMSSFEKWKKQADQQVYCDYAFSVTVPKWSESSAKDMAELVKSHGVNSFKFSTASKNAPMLNDCELYEALKHCRQLGALARIHAEHGDLISMKEEELLTCQHLSIPEAFLQARPEQLEADCAFRACSISQLAGCPLNLPFVLNKQVAKTVADMKNKGVIVFGETTSACLAVNGNNYFHPSLSHAAAHVTSPPLRPDPTIGNGMIRRLASGELDMVSSGHCAFNNEQRSKTASGFGKIPQGVTGVEERMMILWQKGVNTGMLDPMRFVAVSSSNAAKLFNLYPSKGRIAVDSDADLVVWDPFAEKILSAQNQWSKVDSSIYEGVKCIGMPVMTIAGGRIAFEEGQVKVPAGSGKYINVAPFCPLAFSRIVTADAIQVITTMNNFEGPPLKVIPFVSNQEFHTRPITMAGSRNMLDSSFTISGAQFDDSNHQKRTTPSKHPFVSDQEFHTRPLTKAGGRNMFDSSFALSGAQVDDTQHQKRMTRITKPPGGDSHGLW</sequence>
<dbReference type="Proteomes" id="UP000030758">
    <property type="component" value="Unassembled WGS sequence"/>
</dbReference>
<dbReference type="Gene3D" id="3.20.20.140">
    <property type="entry name" value="Metal-dependent hydrolases"/>
    <property type="match status" value="1"/>
</dbReference>
<accession>A0A085NKF2</accession>
<dbReference type="PANTHER" id="PTHR11647:SF74">
    <property type="entry name" value="PROTEIN UNC-33"/>
    <property type="match status" value="1"/>
</dbReference>
<feature type="modified residue" description="N6-carboxylysine" evidence="2">
    <location>
        <position position="354"/>
    </location>
</feature>
<dbReference type="NCBIfam" id="TIGR02033">
    <property type="entry name" value="D-hydantoinase"/>
    <property type="match status" value="1"/>
</dbReference>
<name>A0A085NKF2_9BILA</name>
<evidence type="ECO:0000313" key="5">
    <source>
        <dbReference type="EMBL" id="KFD69948.1"/>
    </source>
</evidence>
<reference evidence="5" key="1">
    <citation type="journal article" date="2014" name="Nat. Genet.">
        <title>Genome and transcriptome of the porcine whipworm Trichuris suis.</title>
        <authorList>
            <person name="Jex A.R."/>
            <person name="Nejsum P."/>
            <person name="Schwarz E.M."/>
            <person name="Hu L."/>
            <person name="Young N.D."/>
            <person name="Hall R.S."/>
            <person name="Korhonen P.K."/>
            <person name="Liao S."/>
            <person name="Thamsborg S."/>
            <person name="Xia J."/>
            <person name="Xu P."/>
            <person name="Wang S."/>
            <person name="Scheerlinck J.P."/>
            <person name="Hofmann A."/>
            <person name="Sternberg P.W."/>
            <person name="Wang J."/>
            <person name="Gasser R.B."/>
        </authorList>
    </citation>
    <scope>NUCLEOTIDE SEQUENCE [LARGE SCALE GENOMIC DNA]</scope>
    <source>
        <strain evidence="5">DCEP-RM93F</strain>
    </source>
</reference>
<dbReference type="FunFam" id="3.20.20.140:FF:000076">
    <property type="entry name" value="Dihydropyrimidinase like 2"/>
    <property type="match status" value="1"/>
</dbReference>
<dbReference type="PANTHER" id="PTHR11647">
    <property type="entry name" value="HYDRANTOINASE/DIHYDROPYRIMIDINASE FAMILY MEMBER"/>
    <property type="match status" value="1"/>
</dbReference>
<gene>
    <name evidence="5" type="ORF">M514_17807</name>
</gene>
<dbReference type="InterPro" id="IPR006680">
    <property type="entry name" value="Amidohydro-rel"/>
</dbReference>
<organism evidence="5">
    <name type="scientific">Trichuris suis</name>
    <name type="common">pig whipworm</name>
    <dbReference type="NCBI Taxonomy" id="68888"/>
    <lineage>
        <taxon>Eukaryota</taxon>
        <taxon>Metazoa</taxon>
        <taxon>Ecdysozoa</taxon>
        <taxon>Nematoda</taxon>
        <taxon>Enoplea</taxon>
        <taxon>Dorylaimia</taxon>
        <taxon>Trichinellida</taxon>
        <taxon>Trichuridae</taxon>
        <taxon>Trichuris</taxon>
    </lineage>
</organism>
<dbReference type="InterPro" id="IPR011059">
    <property type="entry name" value="Metal-dep_hydrolase_composite"/>
</dbReference>
<feature type="domain" description="Amidohydrolase-related" evidence="4">
    <location>
        <begin position="254"/>
        <end position="642"/>
    </location>
</feature>
<comment type="similarity">
    <text evidence="1">Belongs to the metallo-dependent hydrolases superfamily. Hydantoinase/dihydropyrimidinase family.</text>
</comment>
<feature type="region of interest" description="Disordered" evidence="3">
    <location>
        <begin position="144"/>
        <end position="172"/>
    </location>
</feature>
<feature type="region of interest" description="Disordered" evidence="3">
    <location>
        <begin position="774"/>
        <end position="799"/>
    </location>
</feature>
<dbReference type="SUPFAM" id="SSF51338">
    <property type="entry name" value="Composite domain of metallo-dependent hydrolases"/>
    <property type="match status" value="1"/>
</dbReference>
<evidence type="ECO:0000259" key="4">
    <source>
        <dbReference type="Pfam" id="PF01979"/>
    </source>
</evidence>
<dbReference type="Pfam" id="PF01979">
    <property type="entry name" value="Amidohydro_1"/>
    <property type="match status" value="1"/>
</dbReference>
<dbReference type="EMBL" id="KL367491">
    <property type="protein sequence ID" value="KFD69948.1"/>
    <property type="molecule type" value="Genomic_DNA"/>
</dbReference>
<dbReference type="GO" id="GO:0005829">
    <property type="term" value="C:cytosol"/>
    <property type="evidence" value="ECO:0007669"/>
    <property type="project" value="TreeGrafter"/>
</dbReference>
<dbReference type="Gene3D" id="2.30.40.10">
    <property type="entry name" value="Urease, subunit C, domain 1"/>
    <property type="match status" value="1"/>
</dbReference>
<dbReference type="GO" id="GO:0004157">
    <property type="term" value="F:dihydropyrimidinase activity"/>
    <property type="evidence" value="ECO:0007669"/>
    <property type="project" value="TreeGrafter"/>
</dbReference>
<evidence type="ECO:0000256" key="2">
    <source>
        <dbReference type="PIRSR" id="PIRSR611778-50"/>
    </source>
</evidence>
<dbReference type="InterPro" id="IPR032466">
    <property type="entry name" value="Metal_Hydrolase"/>
</dbReference>
<proteinExistence type="inferred from homology"/>
<evidence type="ECO:0000256" key="1">
    <source>
        <dbReference type="ARBA" id="ARBA00008829"/>
    </source>
</evidence>
<dbReference type="GO" id="GO:0006208">
    <property type="term" value="P:pyrimidine nucleobase catabolic process"/>
    <property type="evidence" value="ECO:0007669"/>
    <property type="project" value="TreeGrafter"/>
</dbReference>
<feature type="compositionally biased region" description="Polar residues" evidence="3">
    <location>
        <begin position="153"/>
        <end position="172"/>
    </location>
</feature>
<dbReference type="AlphaFoldDB" id="A0A085NKF2"/>
<protein>
    <recommendedName>
        <fullName evidence="4">Amidohydrolase-related domain-containing protein</fullName>
    </recommendedName>
</protein>